<keyword evidence="1" id="KW-0812">Transmembrane</keyword>
<protein>
    <submittedName>
        <fullName evidence="2">Uncharacterized protein</fullName>
    </submittedName>
</protein>
<accession>J1AMK8</accession>
<sequence>MSGEDLSRIFLLVQAAGAIALIAGAIVLLFVWIFGIQG</sequence>
<dbReference type="AlphaFoldDB" id="J1AMK8"/>
<feature type="transmembrane region" description="Helical" evidence="1">
    <location>
        <begin position="9"/>
        <end position="34"/>
    </location>
</feature>
<gene>
    <name evidence="2" type="ORF">Metli_0080</name>
</gene>
<organism evidence="2 3">
    <name type="scientific">Methanofollis liminatans DSM 4140</name>
    <dbReference type="NCBI Taxonomy" id="28892"/>
    <lineage>
        <taxon>Archaea</taxon>
        <taxon>Methanobacteriati</taxon>
        <taxon>Methanobacteriota</taxon>
        <taxon>Stenosarchaea group</taxon>
        <taxon>Methanomicrobia</taxon>
        <taxon>Methanomicrobiales</taxon>
        <taxon>Methanomicrobiaceae</taxon>
        <taxon>Methanofollis</taxon>
    </lineage>
</organism>
<proteinExistence type="predicted"/>
<evidence type="ECO:0000313" key="2">
    <source>
        <dbReference type="EMBL" id="EJG06058.1"/>
    </source>
</evidence>
<keyword evidence="1" id="KW-1133">Transmembrane helix</keyword>
<dbReference type="STRING" id="28892.Metli_0080"/>
<dbReference type="Proteomes" id="UP000005095">
    <property type="component" value="Chromosome"/>
</dbReference>
<dbReference type="HOGENOM" id="CLU_3322951_0_0_2"/>
<evidence type="ECO:0000256" key="1">
    <source>
        <dbReference type="SAM" id="Phobius"/>
    </source>
</evidence>
<keyword evidence="1" id="KW-0472">Membrane</keyword>
<reference evidence="2 3" key="1">
    <citation type="submission" date="2011-08" db="EMBL/GenBank/DDBJ databases">
        <title>The complete genome of Methanofollis liminatans DSM 4140.</title>
        <authorList>
            <consortium name="US DOE Joint Genome Institute (JGI-PGF)"/>
            <person name="Lucas S."/>
            <person name="Han J."/>
            <person name="Lapidus A."/>
            <person name="Bruce D."/>
            <person name="Goodwin L."/>
            <person name="Pitluck S."/>
            <person name="Peters L."/>
            <person name="Kyrpides N."/>
            <person name="Mavromatis K."/>
            <person name="Ivanova N."/>
            <person name="Mikhailova N."/>
            <person name="Lu M."/>
            <person name="Detter J.C."/>
            <person name="Tapia R."/>
            <person name="Han C."/>
            <person name="Land M."/>
            <person name="Hauser L."/>
            <person name="Markowitz V."/>
            <person name="Cheng J.-F."/>
            <person name="Hugenholtz P."/>
            <person name="Woyke T."/>
            <person name="Wu D."/>
            <person name="Spring S."/>
            <person name="Schuler E."/>
            <person name="Brambilla E."/>
            <person name="Klenk H.-P."/>
            <person name="Eisen J.A."/>
        </authorList>
    </citation>
    <scope>NUCLEOTIDE SEQUENCE [LARGE SCALE GENOMIC DNA]</scope>
    <source>
        <strain evidence="2 3">DSM 4140</strain>
    </source>
</reference>
<dbReference type="EMBL" id="CM001555">
    <property type="protein sequence ID" value="EJG06058.1"/>
    <property type="molecule type" value="Genomic_DNA"/>
</dbReference>
<keyword evidence="3" id="KW-1185">Reference proteome</keyword>
<evidence type="ECO:0000313" key="3">
    <source>
        <dbReference type="Proteomes" id="UP000005095"/>
    </source>
</evidence>
<name>J1AMK8_9EURY</name>